<dbReference type="OrthoDB" id="5966285at2"/>
<keyword evidence="8" id="KW-1185">Reference proteome</keyword>
<dbReference type="PANTHER" id="PTHR44591:SF21">
    <property type="entry name" value="TWO-COMPONENT RESPONSE REGULATOR"/>
    <property type="match status" value="1"/>
</dbReference>
<evidence type="ECO:0000313" key="6">
    <source>
        <dbReference type="EMBL" id="KGI77458.1"/>
    </source>
</evidence>
<dbReference type="EMBL" id="JACHET010000001">
    <property type="protein sequence ID" value="MBB6183096.1"/>
    <property type="molecule type" value="Genomic_DNA"/>
</dbReference>
<dbReference type="AlphaFoldDB" id="A0A099CU24"/>
<evidence type="ECO:0000259" key="5">
    <source>
        <dbReference type="PROSITE" id="PS50110"/>
    </source>
</evidence>
<dbReference type="GO" id="GO:0004672">
    <property type="term" value="F:protein kinase activity"/>
    <property type="evidence" value="ECO:0007669"/>
    <property type="project" value="UniProtKB-ARBA"/>
</dbReference>
<dbReference type="Proteomes" id="UP000560000">
    <property type="component" value="Unassembled WGS sequence"/>
</dbReference>
<dbReference type="SUPFAM" id="SSF52172">
    <property type="entry name" value="CheY-like"/>
    <property type="match status" value="1"/>
</dbReference>
<evidence type="ECO:0000256" key="3">
    <source>
        <dbReference type="PROSITE-ProRule" id="PRU00169"/>
    </source>
</evidence>
<dbReference type="GO" id="GO:0000160">
    <property type="term" value="P:phosphorelay signal transduction system"/>
    <property type="evidence" value="ECO:0007669"/>
    <property type="project" value="UniProtKB-KW"/>
</dbReference>
<keyword evidence="2" id="KW-0902">Two-component regulatory system</keyword>
<evidence type="ECO:0000256" key="4">
    <source>
        <dbReference type="SAM" id="Coils"/>
    </source>
</evidence>
<dbReference type="Pfam" id="PF00072">
    <property type="entry name" value="Response_reg"/>
    <property type="match status" value="1"/>
</dbReference>
<keyword evidence="1 3" id="KW-0597">Phosphoprotein</keyword>
<sequence length="243" mass="25689">MSDVVEAPAARACVLLAEDDPVSALFLAEALRSLGLDVDACDDGLLALARARVRRYDLLLLDCRLPGLGAQGILGTLAADATMASHGVPAIASSAEMTAAQEHALHAQGFARVLRKPMQVQDLEQALTAVLAGAAPLLDEAAALEASGDARTLEALRGLFQTELETLSTQFDTLLDDHAELRERLHRLRASCGFCGATPLSHACERLASADIADAATDPRVKTFRERLTGTLQALRERTAANA</sequence>
<proteinExistence type="predicted"/>
<dbReference type="STRING" id="1543381.LF63_0108865"/>
<dbReference type="InterPro" id="IPR001789">
    <property type="entry name" value="Sig_transdc_resp-reg_receiver"/>
</dbReference>
<protein>
    <submittedName>
        <fullName evidence="7">CheY-like chemotaxis protein</fullName>
    </submittedName>
</protein>
<dbReference type="Gene3D" id="1.20.120.160">
    <property type="entry name" value="HPT domain"/>
    <property type="match status" value="1"/>
</dbReference>
<dbReference type="Gene3D" id="3.40.50.2300">
    <property type="match status" value="1"/>
</dbReference>
<reference evidence="6 8" key="1">
    <citation type="submission" date="2014-09" db="EMBL/GenBank/DDBJ databases">
        <title>Xanthomonadaceae 3.5X direct submission.</title>
        <authorList>
            <person name="Fang T."/>
            <person name="Wang H."/>
        </authorList>
    </citation>
    <scope>NUCLEOTIDE SEQUENCE [LARGE SCALE GENOMIC DNA]</scope>
    <source>
        <strain evidence="6 8">3.5X</strain>
    </source>
</reference>
<organism evidence="6 8">
    <name type="scientific">Oleiagrimonas soli</name>
    <dbReference type="NCBI Taxonomy" id="1543381"/>
    <lineage>
        <taxon>Bacteria</taxon>
        <taxon>Pseudomonadati</taxon>
        <taxon>Pseudomonadota</taxon>
        <taxon>Gammaproteobacteria</taxon>
        <taxon>Lysobacterales</taxon>
        <taxon>Rhodanobacteraceae</taxon>
        <taxon>Oleiagrimonas</taxon>
    </lineage>
</organism>
<dbReference type="SMART" id="SM00448">
    <property type="entry name" value="REC"/>
    <property type="match status" value="1"/>
</dbReference>
<evidence type="ECO:0000313" key="7">
    <source>
        <dbReference type="EMBL" id="MBB6183096.1"/>
    </source>
</evidence>
<dbReference type="InterPro" id="IPR050595">
    <property type="entry name" value="Bact_response_regulator"/>
</dbReference>
<dbReference type="SUPFAM" id="SSF47226">
    <property type="entry name" value="Histidine-containing phosphotransfer domain, HPT domain"/>
    <property type="match status" value="1"/>
</dbReference>
<name>A0A099CU24_9GAMM</name>
<evidence type="ECO:0000313" key="8">
    <source>
        <dbReference type="Proteomes" id="UP000029708"/>
    </source>
</evidence>
<dbReference type="PROSITE" id="PS50110">
    <property type="entry name" value="RESPONSE_REGULATORY"/>
    <property type="match status" value="1"/>
</dbReference>
<keyword evidence="4" id="KW-0175">Coiled coil</keyword>
<dbReference type="InterPro" id="IPR008207">
    <property type="entry name" value="Sig_transdc_His_kin_Hpt_dom"/>
</dbReference>
<dbReference type="EMBL" id="JROI01000011">
    <property type="protein sequence ID" value="KGI77458.1"/>
    <property type="molecule type" value="Genomic_DNA"/>
</dbReference>
<comment type="caution">
    <text evidence="6">The sequence shown here is derived from an EMBL/GenBank/DDBJ whole genome shotgun (WGS) entry which is preliminary data.</text>
</comment>
<feature type="domain" description="Response regulatory" evidence="5">
    <location>
        <begin position="13"/>
        <end position="131"/>
    </location>
</feature>
<dbReference type="Pfam" id="PF01627">
    <property type="entry name" value="Hpt"/>
    <property type="match status" value="1"/>
</dbReference>
<gene>
    <name evidence="7" type="ORF">HNQ86_000441</name>
    <name evidence="6" type="ORF">LF63_0108865</name>
</gene>
<dbReference type="HOGENOM" id="CLU_1141675_0_0_6"/>
<dbReference type="Proteomes" id="UP000029708">
    <property type="component" value="Unassembled WGS sequence"/>
</dbReference>
<evidence type="ECO:0000256" key="2">
    <source>
        <dbReference type="ARBA" id="ARBA00023012"/>
    </source>
</evidence>
<evidence type="ECO:0000256" key="1">
    <source>
        <dbReference type="ARBA" id="ARBA00022553"/>
    </source>
</evidence>
<feature type="modified residue" description="4-aspartylphosphate" evidence="3">
    <location>
        <position position="62"/>
    </location>
</feature>
<dbReference type="RefSeq" id="WP_043101106.1">
    <property type="nucleotide sequence ID" value="NZ_JACHET010000001.1"/>
</dbReference>
<dbReference type="PANTHER" id="PTHR44591">
    <property type="entry name" value="STRESS RESPONSE REGULATOR PROTEIN 1"/>
    <property type="match status" value="1"/>
</dbReference>
<evidence type="ECO:0000313" key="9">
    <source>
        <dbReference type="Proteomes" id="UP000560000"/>
    </source>
</evidence>
<reference evidence="7 9" key="2">
    <citation type="submission" date="2020-08" db="EMBL/GenBank/DDBJ databases">
        <title>Genomic Encyclopedia of Type Strains, Phase IV (KMG-IV): sequencing the most valuable type-strain genomes for metagenomic binning, comparative biology and taxonomic classification.</title>
        <authorList>
            <person name="Goeker M."/>
        </authorList>
    </citation>
    <scope>NUCLEOTIDE SEQUENCE [LARGE SCALE GENOMIC DNA]</scope>
    <source>
        <strain evidence="7 9">DSM 107085</strain>
    </source>
</reference>
<dbReference type="InterPro" id="IPR036641">
    <property type="entry name" value="HPT_dom_sf"/>
</dbReference>
<feature type="coiled-coil region" evidence="4">
    <location>
        <begin position="164"/>
        <end position="191"/>
    </location>
</feature>
<accession>A0A099CU24</accession>
<dbReference type="InterPro" id="IPR011006">
    <property type="entry name" value="CheY-like_superfamily"/>
</dbReference>